<keyword evidence="4" id="KW-1185">Reference proteome</keyword>
<sequence length="357" mass="38761">MNHFAKIAAQLESRDLDGMLLTHEANRFYASGFHSAGTDGMALVTREKFYYFTDSRYTEAARRHVQDAEVQEAGHGRGYSALLMEAVQRHSIQRLGFEDAYMTVREHDAYARALPCELVPAADLLAELRAVKDPEELEIMIAAQRIAEKALTDILNEIRPGVTEKEIAARLQYLMLHYGAEDKSFDPIVVSGPNGSLPHGVPSEKVIQAGEFVTMDFGCIYHGYCSDMTRTVAVGSVTDEMRQVYDTVLQAQLAGIAAARAGATGKAVDGAARDIIRQAGYGPCFGHSFGHSVGVEIHEGPNATPSNDKPLPAGAVISAEPGIYLPGKLGVRIEDVLYLTPEGCQNLTLAPKELVIL</sequence>
<dbReference type="SUPFAM" id="SSF53092">
    <property type="entry name" value="Creatinase/prolidase N-terminal domain"/>
    <property type="match status" value="1"/>
</dbReference>
<feature type="domain" description="Peptidase M24" evidence="1">
    <location>
        <begin position="139"/>
        <end position="340"/>
    </location>
</feature>
<accession>A0A4D7AJ62</accession>
<dbReference type="GeneID" id="89522204"/>
<evidence type="ECO:0000259" key="1">
    <source>
        <dbReference type="Pfam" id="PF00557"/>
    </source>
</evidence>
<evidence type="ECO:0000313" key="4">
    <source>
        <dbReference type="Proteomes" id="UP000298642"/>
    </source>
</evidence>
<dbReference type="PANTHER" id="PTHR46112:SF3">
    <property type="entry name" value="AMINOPEPTIDASE YPDF"/>
    <property type="match status" value="1"/>
</dbReference>
<dbReference type="CDD" id="cd01092">
    <property type="entry name" value="APP-like"/>
    <property type="match status" value="1"/>
</dbReference>
<evidence type="ECO:0000259" key="2">
    <source>
        <dbReference type="Pfam" id="PF01321"/>
    </source>
</evidence>
<dbReference type="InterPro" id="IPR050659">
    <property type="entry name" value="Peptidase_M24B"/>
</dbReference>
<dbReference type="RefSeq" id="WP_136891024.1">
    <property type="nucleotide sequence ID" value="NZ_CP034413.3"/>
</dbReference>
<reference evidence="4" key="1">
    <citation type="submission" date="2018-12" db="EMBL/GenBank/DDBJ databases">
        <title>Dusodibacter welbiota gen. nov., sp. nov., isolated from human faeces and emended description of the Oscillibacter genus.</title>
        <authorList>
            <person name="Le Roy T."/>
            <person name="Van der Smissen P."/>
            <person name="Delzenne N."/>
            <person name="Muccioli G."/>
            <person name="Collet J.F."/>
            <person name="Cani P.D."/>
        </authorList>
    </citation>
    <scope>NUCLEOTIDE SEQUENCE [LARGE SCALE GENOMIC DNA]</scope>
    <source>
        <strain evidence="4">J115</strain>
    </source>
</reference>
<dbReference type="Pfam" id="PF00557">
    <property type="entry name" value="Peptidase_M24"/>
    <property type="match status" value="1"/>
</dbReference>
<feature type="domain" description="Creatinase N-terminal" evidence="2">
    <location>
        <begin position="6"/>
        <end position="131"/>
    </location>
</feature>
<dbReference type="Gene3D" id="3.90.230.10">
    <property type="entry name" value="Creatinase/methionine aminopeptidase superfamily"/>
    <property type="match status" value="1"/>
</dbReference>
<dbReference type="PANTHER" id="PTHR46112">
    <property type="entry name" value="AMINOPEPTIDASE"/>
    <property type="match status" value="1"/>
</dbReference>
<name>A0A4D7AJ62_9FIRM</name>
<proteinExistence type="predicted"/>
<gene>
    <name evidence="3" type="ORF">EIO64_06590</name>
</gene>
<dbReference type="AlphaFoldDB" id="A0A4D7AJ62"/>
<evidence type="ECO:0000313" key="3">
    <source>
        <dbReference type="EMBL" id="QCI58939.1"/>
    </source>
</evidence>
<protein>
    <submittedName>
        <fullName evidence="3">Xaa-Pro peptidase family protein</fullName>
    </submittedName>
</protein>
<dbReference type="InterPro" id="IPR029149">
    <property type="entry name" value="Creatin/AminoP/Spt16_N"/>
</dbReference>
<dbReference type="Proteomes" id="UP000298642">
    <property type="component" value="Chromosome"/>
</dbReference>
<dbReference type="Pfam" id="PF01321">
    <property type="entry name" value="Creatinase_N"/>
    <property type="match status" value="1"/>
</dbReference>
<organism evidence="3 4">
    <name type="scientific">Dysosmobacter welbionis</name>
    <dbReference type="NCBI Taxonomy" id="2093857"/>
    <lineage>
        <taxon>Bacteria</taxon>
        <taxon>Bacillati</taxon>
        <taxon>Bacillota</taxon>
        <taxon>Clostridia</taxon>
        <taxon>Eubacteriales</taxon>
        <taxon>Oscillospiraceae</taxon>
        <taxon>Dysosmobacter</taxon>
    </lineage>
</organism>
<dbReference type="Gene3D" id="3.40.350.10">
    <property type="entry name" value="Creatinase/prolidase N-terminal domain"/>
    <property type="match status" value="1"/>
</dbReference>
<dbReference type="InterPro" id="IPR036005">
    <property type="entry name" value="Creatinase/aminopeptidase-like"/>
</dbReference>
<dbReference type="EMBL" id="CP034413">
    <property type="protein sequence ID" value="QCI58939.1"/>
    <property type="molecule type" value="Genomic_DNA"/>
</dbReference>
<dbReference type="InterPro" id="IPR000994">
    <property type="entry name" value="Pept_M24"/>
</dbReference>
<dbReference type="KEGG" id="obj:EIO64_06590"/>
<dbReference type="InterPro" id="IPR000587">
    <property type="entry name" value="Creatinase_N"/>
</dbReference>
<dbReference type="SUPFAM" id="SSF55920">
    <property type="entry name" value="Creatinase/aminopeptidase"/>
    <property type="match status" value="1"/>
</dbReference>